<keyword evidence="2" id="KW-0472">Membrane</keyword>
<dbReference type="RefSeq" id="WP_134510931.1">
    <property type="nucleotide sequence ID" value="NZ_SOFM01000050.1"/>
</dbReference>
<feature type="compositionally biased region" description="Polar residues" evidence="1">
    <location>
        <begin position="391"/>
        <end position="403"/>
    </location>
</feature>
<feature type="compositionally biased region" description="Basic and acidic residues" evidence="1">
    <location>
        <begin position="1"/>
        <end position="11"/>
    </location>
</feature>
<evidence type="ECO:0000313" key="3">
    <source>
        <dbReference type="EMBL" id="TFB99653.1"/>
    </source>
</evidence>
<name>A0A4R8VZW7_9MICO</name>
<accession>A0A4R8VZW7</accession>
<keyword evidence="4" id="KW-1185">Reference proteome</keyword>
<comment type="caution">
    <text evidence="3">The sequence shown here is derived from an EMBL/GenBank/DDBJ whole genome shotgun (WGS) entry which is preliminary data.</text>
</comment>
<feature type="region of interest" description="Disordered" evidence="1">
    <location>
        <begin position="1"/>
        <end position="36"/>
    </location>
</feature>
<feature type="compositionally biased region" description="Pro residues" evidence="1">
    <location>
        <begin position="441"/>
        <end position="467"/>
    </location>
</feature>
<evidence type="ECO:0000256" key="2">
    <source>
        <dbReference type="SAM" id="Phobius"/>
    </source>
</evidence>
<sequence length="539" mass="55413">MSTHSDDRDPDGVTDDNADSNVDARLRRSLGAQGAAPDLSSDLIANAATREAPRLVNRQRRIQAAGGMTLAVAAVTVGALVVSLPTQRAPLFLAASSSSNTSAQGGGAASSSLKMGADAAPSDMRIAQWIDYRYEAGADLGTEASTGSVYQLKRTGTAESRLRDVAGALGVSGEAKKTTYSDPAYPTWMVGPEDGSAASVTITWAGTGDWWYNDPTAMPQVVCAAVPPADAAGGPAIDVLPVCEVPPAPAGASKAPSESDARAAARTLFGKTGLDVAADRIRVTADPGQTTATTNLTVDGTQTALEWTVAWAPSGKIAWASGHSIDVVDRGSFGTISATDAVKRLSDYRWFGAAGPEFQGGVRLLAADMLRSADATGSPVSPDALVGPDTPVTTDANGGTATDPQAGGTKPTPQGVDPRDNPIIEPGPGKTEEPVATPTAEPVPAPAPSVPPTAEPLPEPTAEPQPLPEKPKVVVVTVDEATSTLLMMWDADGNAWLVPGFAMKHPDGWWNTIVSLEDGVIQLPKPIEIAPLDGTVIRK</sequence>
<keyword evidence="2" id="KW-0812">Transmembrane</keyword>
<reference evidence="3 4" key="1">
    <citation type="submission" date="2019-03" db="EMBL/GenBank/DDBJ databases">
        <title>Genomics of glacier-inhabiting Cryobacterium strains.</title>
        <authorList>
            <person name="Liu Q."/>
            <person name="Xin Y.-H."/>
        </authorList>
    </citation>
    <scope>NUCLEOTIDE SEQUENCE [LARGE SCALE GENOMIC DNA]</scope>
    <source>
        <strain evidence="3 4">RHLT2-21</strain>
    </source>
</reference>
<keyword evidence="2" id="KW-1133">Transmembrane helix</keyword>
<dbReference type="Proteomes" id="UP000297643">
    <property type="component" value="Unassembled WGS sequence"/>
</dbReference>
<feature type="region of interest" description="Disordered" evidence="1">
    <location>
        <begin position="374"/>
        <end position="467"/>
    </location>
</feature>
<feature type="transmembrane region" description="Helical" evidence="2">
    <location>
        <begin position="64"/>
        <end position="84"/>
    </location>
</feature>
<evidence type="ECO:0000313" key="4">
    <source>
        <dbReference type="Proteomes" id="UP000297643"/>
    </source>
</evidence>
<dbReference type="EMBL" id="SOFM01000050">
    <property type="protein sequence ID" value="TFB99653.1"/>
    <property type="molecule type" value="Genomic_DNA"/>
</dbReference>
<protein>
    <submittedName>
        <fullName evidence="3">Uncharacterized protein</fullName>
    </submittedName>
</protein>
<dbReference type="AlphaFoldDB" id="A0A4R8VZW7"/>
<evidence type="ECO:0000256" key="1">
    <source>
        <dbReference type="SAM" id="MobiDB-lite"/>
    </source>
</evidence>
<proteinExistence type="predicted"/>
<organism evidence="3 4">
    <name type="scientific">Cryobacterium mannosilyticum</name>
    <dbReference type="NCBI Taxonomy" id="1259190"/>
    <lineage>
        <taxon>Bacteria</taxon>
        <taxon>Bacillati</taxon>
        <taxon>Actinomycetota</taxon>
        <taxon>Actinomycetes</taxon>
        <taxon>Micrococcales</taxon>
        <taxon>Microbacteriaceae</taxon>
        <taxon>Cryobacterium</taxon>
    </lineage>
</organism>
<gene>
    <name evidence="3" type="ORF">E3O32_16515</name>
</gene>